<gene>
    <name evidence="3" type="ORF">DZG00_09770</name>
</gene>
<sequence>MSASLLGVAGTAAADPALADVMAAALDSGDADALGSAARMSPAPLTAAAIAGAVLALEPRAIARHRALGIPEEVTARSLADVGRKLDAYGAAVDLPWLVRVLRGDVLAFGRIQLERETVDGSRALHIPEGGPLVADELDRSLAEGRAYLGADPVVCTSWLLDPLLRELPEPSNIAAFARRFRVDEVVRSAEADASVARFVFRRPLPEVIALPADARLSRLQALVLGHLRSGAHWSEPRGLLL</sequence>
<evidence type="ECO:0000259" key="2">
    <source>
        <dbReference type="Pfam" id="PF18164"/>
    </source>
</evidence>
<name>A0A399T8K5_9MICO</name>
<feature type="domain" description="GNAT-like C-terminal" evidence="2">
    <location>
        <begin position="124"/>
        <end position="241"/>
    </location>
</feature>
<reference evidence="3 4" key="1">
    <citation type="submission" date="2018-08" db="EMBL/GenBank/DDBJ databases">
        <title>Genome Sequence of Clavibacter michiganensis Subspecies type strains, and the Atypical Peach-Colored Strains Isolated from Tomato.</title>
        <authorList>
            <person name="Osdaghi E."/>
            <person name="Portier P."/>
            <person name="Briand M."/>
            <person name="Jacques M.-A."/>
        </authorList>
    </citation>
    <scope>NUCLEOTIDE SEQUENCE [LARGE SCALE GENOMIC DNA]</scope>
    <source>
        <strain evidence="3 4">CFBP 8615</strain>
    </source>
</reference>
<proteinExistence type="predicted"/>
<dbReference type="OrthoDB" id="3229305at2"/>
<evidence type="ECO:0000313" key="3">
    <source>
        <dbReference type="EMBL" id="RIJ51212.1"/>
    </source>
</evidence>
<dbReference type="InterPro" id="IPR041273">
    <property type="entry name" value="NAT_N"/>
</dbReference>
<dbReference type="EMBL" id="QWGT01000131">
    <property type="protein sequence ID" value="RIJ51212.1"/>
    <property type="molecule type" value="Genomic_DNA"/>
</dbReference>
<dbReference type="AlphaFoldDB" id="A0A399T8K5"/>
<keyword evidence="4" id="KW-1185">Reference proteome</keyword>
<dbReference type="InterPro" id="IPR041644">
    <property type="entry name" value="GNAT_C"/>
</dbReference>
<dbReference type="Pfam" id="PF18164">
    <property type="entry name" value="GNAT_C"/>
    <property type="match status" value="1"/>
</dbReference>
<dbReference type="Proteomes" id="UP000266484">
    <property type="component" value="Unassembled WGS sequence"/>
</dbReference>
<dbReference type="Gene3D" id="3.40.630.120">
    <property type="match status" value="1"/>
</dbReference>
<evidence type="ECO:0000313" key="4">
    <source>
        <dbReference type="Proteomes" id="UP000266484"/>
    </source>
</evidence>
<dbReference type="Pfam" id="PF18082">
    <property type="entry name" value="NAT_N"/>
    <property type="match status" value="1"/>
</dbReference>
<accession>A0A399T8K5</accession>
<comment type="caution">
    <text evidence="3">The sequence shown here is derived from an EMBL/GenBank/DDBJ whole genome shotgun (WGS) entry which is preliminary data.</text>
</comment>
<organism evidence="3 4">
    <name type="scientific">Clavibacter lycopersici</name>
    <dbReference type="NCBI Taxonomy" id="2301718"/>
    <lineage>
        <taxon>Bacteria</taxon>
        <taxon>Bacillati</taxon>
        <taxon>Actinomycetota</taxon>
        <taxon>Actinomycetes</taxon>
        <taxon>Micrococcales</taxon>
        <taxon>Microbacteriaceae</taxon>
        <taxon>Clavibacter</taxon>
    </lineage>
</organism>
<dbReference type="RefSeq" id="WP_119382717.1">
    <property type="nucleotide sequence ID" value="NZ_QWGT01000131.1"/>
</dbReference>
<protein>
    <recommendedName>
        <fullName evidence="5">GNAT-like C-terminal domain-containing protein</fullName>
    </recommendedName>
</protein>
<feature type="domain" description="N-acyltransferase N-terminal" evidence="1">
    <location>
        <begin position="15"/>
        <end position="89"/>
    </location>
</feature>
<evidence type="ECO:0000259" key="1">
    <source>
        <dbReference type="Pfam" id="PF18082"/>
    </source>
</evidence>
<evidence type="ECO:0008006" key="5">
    <source>
        <dbReference type="Google" id="ProtNLM"/>
    </source>
</evidence>